<keyword evidence="5" id="KW-0663">Pyridoxal phosphate</keyword>
<dbReference type="NCBIfam" id="NF005685">
    <property type="entry name" value="PRK07483.1"/>
    <property type="match status" value="1"/>
</dbReference>
<evidence type="ECO:0000256" key="4">
    <source>
        <dbReference type="ARBA" id="ARBA00022692"/>
    </source>
</evidence>
<feature type="transmembrane region" description="Helical" evidence="10">
    <location>
        <begin position="768"/>
        <end position="790"/>
    </location>
</feature>
<feature type="domain" description="Major facilitator superfamily (MFS) profile" evidence="11">
    <location>
        <begin position="444"/>
        <end position="884"/>
    </location>
</feature>
<keyword evidence="13" id="KW-1185">Reference proteome</keyword>
<evidence type="ECO:0000256" key="5">
    <source>
        <dbReference type="ARBA" id="ARBA00022898"/>
    </source>
</evidence>
<dbReference type="PROSITE" id="PS50850">
    <property type="entry name" value="MFS"/>
    <property type="match status" value="1"/>
</dbReference>
<dbReference type="Gene3D" id="3.90.1150.10">
    <property type="entry name" value="Aspartate Aminotransferase, domain 1"/>
    <property type="match status" value="1"/>
</dbReference>
<feature type="transmembrane region" description="Helical" evidence="10">
    <location>
        <begin position="796"/>
        <end position="816"/>
    </location>
</feature>
<dbReference type="PROSITE" id="PS00217">
    <property type="entry name" value="SUGAR_TRANSPORT_2"/>
    <property type="match status" value="1"/>
</dbReference>
<dbReference type="EMBL" id="WVTB01000009">
    <property type="protein sequence ID" value="KAF3810823.1"/>
    <property type="molecule type" value="Genomic_DNA"/>
</dbReference>
<dbReference type="InterPro" id="IPR015421">
    <property type="entry name" value="PyrdxlP-dep_Trfase_major"/>
</dbReference>
<keyword evidence="6 10" id="KW-1133">Transmembrane helix</keyword>
<dbReference type="RefSeq" id="XP_045269982.1">
    <property type="nucleotide sequence ID" value="XM_045403079.1"/>
</dbReference>
<comment type="cofactor">
    <cofactor evidence="1">
        <name>pyridoxal 5'-phosphate</name>
        <dbReference type="ChEBI" id="CHEBI:597326"/>
    </cofactor>
</comment>
<dbReference type="InterPro" id="IPR001138">
    <property type="entry name" value="Zn2Cys6_DnaBD"/>
</dbReference>
<dbReference type="InterPro" id="IPR021858">
    <property type="entry name" value="Fun_TF"/>
</dbReference>
<dbReference type="GO" id="GO:0030170">
    <property type="term" value="F:pyridoxal phosphate binding"/>
    <property type="evidence" value="ECO:0007669"/>
    <property type="project" value="InterPro"/>
</dbReference>
<dbReference type="GO" id="GO:0008483">
    <property type="term" value="F:transaminase activity"/>
    <property type="evidence" value="ECO:0007669"/>
    <property type="project" value="UniProtKB-KW"/>
</dbReference>
<dbReference type="SUPFAM" id="SSF103473">
    <property type="entry name" value="MFS general substrate transporter"/>
    <property type="match status" value="1"/>
</dbReference>
<dbReference type="GO" id="GO:0000981">
    <property type="term" value="F:DNA-binding transcription factor activity, RNA polymerase II-specific"/>
    <property type="evidence" value="ECO:0007669"/>
    <property type="project" value="InterPro"/>
</dbReference>
<dbReference type="InterPro" id="IPR005828">
    <property type="entry name" value="MFS_sugar_transport-like"/>
</dbReference>
<evidence type="ECO:0000256" key="2">
    <source>
        <dbReference type="ARBA" id="ARBA00004141"/>
    </source>
</evidence>
<dbReference type="Gene3D" id="1.20.1250.20">
    <property type="entry name" value="MFS general substrate transporter like domains"/>
    <property type="match status" value="1"/>
</dbReference>
<dbReference type="SUPFAM" id="SSF53383">
    <property type="entry name" value="PLP-dependent transferases"/>
    <property type="match status" value="1"/>
</dbReference>
<dbReference type="PANTHER" id="PTHR43094:SF1">
    <property type="entry name" value="AMINOTRANSFERASE CLASS-III"/>
    <property type="match status" value="1"/>
</dbReference>
<dbReference type="FunFam" id="3.40.640.10:FF:000004">
    <property type="entry name" value="Acetylornithine aminotransferase"/>
    <property type="match status" value="1"/>
</dbReference>
<feature type="transmembrane region" description="Helical" evidence="10">
    <location>
        <begin position="695"/>
        <end position="719"/>
    </location>
</feature>
<feature type="transmembrane region" description="Helical" evidence="10">
    <location>
        <begin position="611"/>
        <end position="632"/>
    </location>
</feature>
<dbReference type="InterPro" id="IPR036259">
    <property type="entry name" value="MFS_trans_sf"/>
</dbReference>
<dbReference type="Gene3D" id="3.40.640.10">
    <property type="entry name" value="Type I PLP-dependent aspartate aminotransferase-like (Major domain)"/>
    <property type="match status" value="1"/>
</dbReference>
<comment type="subcellular location">
    <subcellularLocation>
        <location evidence="2">Membrane</location>
        <topology evidence="2">Multi-pass membrane protein</topology>
    </subcellularLocation>
</comment>
<reference evidence="12" key="1">
    <citation type="journal article" date="2020" name="Phytopathology">
        <title>Genome sequence and comparative analysis of Colletotrichum gloeosporioides isolated from Liriodendron leaves.</title>
        <authorList>
            <person name="Fu F.F."/>
            <person name="Hao Z."/>
            <person name="Wang P."/>
            <person name="Lu Y."/>
            <person name="Xue L.J."/>
            <person name="Wei G."/>
            <person name="Tian Y."/>
            <person name="Baishi H."/>
            <person name="Xu H."/>
            <person name="Shi J."/>
            <person name="Cheng T."/>
            <person name="Wang G."/>
            <person name="Yi Y."/>
            <person name="Chen J."/>
        </authorList>
    </citation>
    <scope>NUCLEOTIDE SEQUENCE</scope>
    <source>
        <strain evidence="12">Lc1</strain>
    </source>
</reference>
<accession>A0A8H4CVD1</accession>
<keyword evidence="12" id="KW-0808">Transferase</keyword>
<name>A0A8H4CVD1_COLGL</name>
<protein>
    <submittedName>
        <fullName evidence="12">Putative aminotransferase</fullName>
    </submittedName>
</protein>
<evidence type="ECO:0000256" key="9">
    <source>
        <dbReference type="SAM" id="MobiDB-lite"/>
    </source>
</evidence>
<dbReference type="Pfam" id="PF00083">
    <property type="entry name" value="Sugar_tr"/>
    <property type="match status" value="1"/>
</dbReference>
<dbReference type="Pfam" id="PF00202">
    <property type="entry name" value="Aminotran_3"/>
    <property type="match status" value="1"/>
</dbReference>
<keyword evidence="12" id="KW-0032">Aminotransferase</keyword>
<gene>
    <name evidence="12" type="ORF">GCG54_00003000</name>
</gene>
<reference evidence="12" key="2">
    <citation type="submission" date="2020-03" db="EMBL/GenBank/DDBJ databases">
        <authorList>
            <person name="Fu F.-F."/>
            <person name="Chen J."/>
        </authorList>
    </citation>
    <scope>NUCLEOTIDE SEQUENCE</scope>
    <source>
        <strain evidence="12">Lc1</strain>
    </source>
</reference>
<feature type="transmembrane region" description="Helical" evidence="10">
    <location>
        <begin position="837"/>
        <end position="857"/>
    </location>
</feature>
<keyword evidence="4 10" id="KW-0812">Transmembrane</keyword>
<evidence type="ECO:0000256" key="7">
    <source>
        <dbReference type="ARBA" id="ARBA00023136"/>
    </source>
</evidence>
<dbReference type="InterPro" id="IPR005829">
    <property type="entry name" value="Sugar_transporter_CS"/>
</dbReference>
<dbReference type="PANTHER" id="PTHR43094">
    <property type="entry name" value="AMINOTRANSFERASE"/>
    <property type="match status" value="1"/>
</dbReference>
<keyword evidence="8" id="KW-0539">Nucleus</keyword>
<dbReference type="Proteomes" id="UP000613401">
    <property type="component" value="Unassembled WGS sequence"/>
</dbReference>
<dbReference type="InterPro" id="IPR015422">
    <property type="entry name" value="PyrdxlP-dep_Trfase_small"/>
</dbReference>
<evidence type="ECO:0000256" key="10">
    <source>
        <dbReference type="SAM" id="Phobius"/>
    </source>
</evidence>
<dbReference type="CDD" id="cd00067">
    <property type="entry name" value="GAL4"/>
    <property type="match status" value="1"/>
</dbReference>
<evidence type="ECO:0000313" key="13">
    <source>
        <dbReference type="Proteomes" id="UP000613401"/>
    </source>
</evidence>
<dbReference type="GO" id="GO:0022857">
    <property type="term" value="F:transmembrane transporter activity"/>
    <property type="evidence" value="ECO:0007669"/>
    <property type="project" value="InterPro"/>
</dbReference>
<dbReference type="InterPro" id="IPR005814">
    <property type="entry name" value="Aminotrans_3"/>
</dbReference>
<feature type="region of interest" description="Disordered" evidence="9">
    <location>
        <begin position="82"/>
        <end position="108"/>
    </location>
</feature>
<dbReference type="GeneID" id="69010161"/>
<proteinExistence type="inferred from homology"/>
<dbReference type="InterPro" id="IPR020846">
    <property type="entry name" value="MFS_dom"/>
</dbReference>
<evidence type="ECO:0000313" key="12">
    <source>
        <dbReference type="EMBL" id="KAF3810823.1"/>
    </source>
</evidence>
<organism evidence="12 13">
    <name type="scientific">Colletotrichum gloeosporioides</name>
    <name type="common">Anthracnose fungus</name>
    <name type="synonym">Glomerella cingulata</name>
    <dbReference type="NCBI Taxonomy" id="474922"/>
    <lineage>
        <taxon>Eukaryota</taxon>
        <taxon>Fungi</taxon>
        <taxon>Dikarya</taxon>
        <taxon>Ascomycota</taxon>
        <taxon>Pezizomycotina</taxon>
        <taxon>Sordariomycetes</taxon>
        <taxon>Hypocreomycetidae</taxon>
        <taxon>Glomerellales</taxon>
        <taxon>Glomerellaceae</taxon>
        <taxon>Colletotrichum</taxon>
        <taxon>Colletotrichum gloeosporioides species complex</taxon>
    </lineage>
</organism>
<evidence type="ECO:0000256" key="1">
    <source>
        <dbReference type="ARBA" id="ARBA00001933"/>
    </source>
</evidence>
<feature type="transmembrane region" description="Helical" evidence="10">
    <location>
        <begin position="731"/>
        <end position="756"/>
    </location>
</feature>
<dbReference type="GO" id="GO:0016020">
    <property type="term" value="C:membrane"/>
    <property type="evidence" value="ECO:0007669"/>
    <property type="project" value="UniProtKB-SubCell"/>
</dbReference>
<dbReference type="GO" id="GO:0005829">
    <property type="term" value="C:cytosol"/>
    <property type="evidence" value="ECO:0007669"/>
    <property type="project" value="TreeGrafter"/>
</dbReference>
<evidence type="ECO:0000259" key="11">
    <source>
        <dbReference type="PROSITE" id="PS50850"/>
    </source>
</evidence>
<sequence length="1340" mass="147281">MASVSQTDPRRRKGSKHDKTGCLTCRYRTLTFSASPSSVRVSHNLGGRRRKKCTENTFPVCGACARLKLKCVRSTTRDIVPTSWVDRKQQSTKPSRGVPDADDNSPQRSRCFPLCPPVSIIEPCEPPQKRQVMRYYIEILSHYLTVNEQFNSFLSAFLPMAMESSVLYDALVSFASGHLALSDQSYKLSAIEAHSTAMTNLATALSTPQNDITWYETKAATCLAFVIGEVCAGSNRGWYTHLNGAKHIIESASVNTSSGVTLHGPDVFKKSSEGQWILRNFAYHDIVGSVTLRRRPLLDCSYLDGITDVVDTYLGVATELLRYVSTLCFLDEETKLDLDLPAEEAARRMIQFHSTCAEVEQELQDWRCRPDAAPELVALANAFRSAVLIFLYRLVRTRMEDEASSAEDDWLKAVSGWDILPTKLRTQVSNILRHVSDIPVGSHAESAILFPLFLAGGEATEEEHMEAVRSRLQMTLKKRRFQNIALSLDMLEDLWQKRKSEDGTRSDRFGRRLGFQIASGISILGIGLQYAASEPGLLLAGKMINGLALGFFLTLTPIYISEIAPQPLRPALTAAVNLFINAGQMTAISIGNTRFSILSPASYKVLFAAQWAFPCFLVFYTAVMPESPWFLLRSQREEDTKNAFRKLYPRNAKRAEAALELIRSAITEENEMVRLQDGAKYADCFKETNFRRTRIACGMFFVQQFTGIAFYAQALYFLGITGLPVSLTFKLALGGFGLAMFGNIVSWFILNYVGMVNPSQEYCRGRRTLLLVGTVLNFMLLTTVGIAGCFTSSTSLYIIGYLMSFAQIVYAPTIGATTWAVSAEASSQRLRARTQGVAMFSNAIISWAMGFVTPYLINTDSVARMSTTSSAGAAVNATAATDAELQPAIAKMMPSNKSAVLHRSLKAAPPQVVSANGKYLTFSNGQTILDTTCGAAVACIGSNNERVKSAMIAQLDKFAYCNSMFFGHPIGEELADELIRGTDGLMSKAYIMCSGSEAMDAAMKMARQYFVEIGQPQRVKFIARENSYHGTTLGSLSIGGHVARRSLFTDMLLPNIGRVSPCNAYRGMTEGQTVEQYVEQLADELDRKFQEMGPETVCAFVAEPVVGAALGCVPSVPGYFQAMKNVCDKYGALLILDEVMSGMGRCGTLHAWQHEGVTPDIQTMAKGLGGGYAPVAGLLMNHRVADALTTGTGAFSHGHTYQGHPVGCAAALEVQRIVREDNLIENVRRQGALLEKLLHEHLDEHPYVGNIRGRGLFWGIEFVSDKSTKEPFSRSYDIANKVHLNGLNEFGISLYPGNGTKDGILGDHVLLAPAYTSTAAEIEEIAARTKDSILRTFQDL</sequence>
<evidence type="ECO:0000256" key="3">
    <source>
        <dbReference type="ARBA" id="ARBA00008954"/>
    </source>
</evidence>
<dbReference type="GO" id="GO:0008270">
    <property type="term" value="F:zinc ion binding"/>
    <property type="evidence" value="ECO:0007669"/>
    <property type="project" value="InterPro"/>
</dbReference>
<dbReference type="InterPro" id="IPR015424">
    <property type="entry name" value="PyrdxlP-dep_Trfase"/>
</dbReference>
<keyword evidence="7 10" id="KW-0472">Membrane</keyword>
<feature type="transmembrane region" description="Helical" evidence="10">
    <location>
        <begin position="513"/>
        <end position="532"/>
    </location>
</feature>
<dbReference type="CDD" id="cd00610">
    <property type="entry name" value="OAT_like"/>
    <property type="match status" value="1"/>
</dbReference>
<comment type="similarity">
    <text evidence="3">Belongs to the class-III pyridoxal-phosphate-dependent aminotransferase family.</text>
</comment>
<evidence type="ECO:0000256" key="8">
    <source>
        <dbReference type="ARBA" id="ARBA00023242"/>
    </source>
</evidence>
<comment type="caution">
    <text evidence="12">The sequence shown here is derived from an EMBL/GenBank/DDBJ whole genome shotgun (WGS) entry which is preliminary data.</text>
</comment>
<evidence type="ECO:0000256" key="6">
    <source>
        <dbReference type="ARBA" id="ARBA00022989"/>
    </source>
</evidence>
<feature type="transmembrane region" description="Helical" evidence="10">
    <location>
        <begin position="538"/>
        <end position="560"/>
    </location>
</feature>
<dbReference type="Pfam" id="PF11951">
    <property type="entry name" value="Fungal_trans_2"/>
    <property type="match status" value="1"/>
</dbReference>